<dbReference type="Gene3D" id="3.40.1390.30">
    <property type="entry name" value="NIF3 (NGG1p interacting factor 3)-like"/>
    <property type="match status" value="1"/>
</dbReference>
<sequence length="311" mass="33398">MAQSSLQSRASTVVLADVVKVLEELYPLSYAEEWDHPGLIVGGLGWPVSRVFCAVDPTVEVVEEAIRAGAQLLICHHPLFFRPVHEVGGRGFRGAIVTRLMEAHCGLWVGHTNADAAVRGVAQAAADLLGLTGQRPLEPIQVDPSDWHAMHGESGFAVGLGRVGRLPAPIRFGDFVERVAGLLPRTELGVQAAGEPDAGISTVAILPGSGDSMFEQVRASGVDVYVTSDLRHHPATDAYQQARYEAELRARAGGDGAVRPMLVNTPHSAIESLWFAYAGQDIPKAIEEETGVHVDLRVIDHSTDPWTFSVK</sequence>
<evidence type="ECO:0000256" key="5">
    <source>
        <dbReference type="PIRSR" id="PIRSR602678-1"/>
    </source>
</evidence>
<name>A0A366KEV1_9BIFI</name>
<comment type="subunit">
    <text evidence="2">Homohexamer.</text>
</comment>
<keyword evidence="7" id="KW-1185">Reference proteome</keyword>
<evidence type="ECO:0000256" key="4">
    <source>
        <dbReference type="ARBA" id="ARBA00022723"/>
    </source>
</evidence>
<dbReference type="FunFam" id="3.40.1390.30:FF:000001">
    <property type="entry name" value="GTP cyclohydrolase 1 type 2"/>
    <property type="match status" value="1"/>
</dbReference>
<gene>
    <name evidence="6" type="ORF">CRD59_01120</name>
</gene>
<dbReference type="RefSeq" id="WP_113852750.1">
    <property type="nucleotide sequence ID" value="NZ_PDCH01000001.1"/>
</dbReference>
<accession>A0A366KEV1</accession>
<dbReference type="PANTHER" id="PTHR13799:SF14">
    <property type="entry name" value="GTP CYCLOHYDROLASE 1 TYPE 2 HOMOLOG"/>
    <property type="match status" value="1"/>
</dbReference>
<dbReference type="InterPro" id="IPR036069">
    <property type="entry name" value="DUF34/NIF3_sf"/>
</dbReference>
<keyword evidence="4 5" id="KW-0479">Metal-binding</keyword>
<dbReference type="AlphaFoldDB" id="A0A366KEV1"/>
<reference evidence="6 7" key="1">
    <citation type="submission" date="2017-10" db="EMBL/GenBank/DDBJ databases">
        <title>Bifidobacterium xylocopum sp. nov. and Bifidobacterium aemilianum sp. nov., from the carpenter bee (Xylocopa violacea) digestive tract.</title>
        <authorList>
            <person name="Alberoni D."/>
            <person name="Baffoni L."/>
            <person name="Di Gioia D."/>
            <person name="Gaggia F."/>
            <person name="Biavati B."/>
        </authorList>
    </citation>
    <scope>NUCLEOTIDE SEQUENCE [LARGE SCALE GENOMIC DNA]</scope>
    <source>
        <strain evidence="6 7">XV2</strain>
    </source>
</reference>
<comment type="similarity">
    <text evidence="1">Belongs to the GTP cyclohydrolase I type 2/NIF3 family.</text>
</comment>
<dbReference type="EMBL" id="PDCH01000001">
    <property type="protein sequence ID" value="RBQ00090.1"/>
    <property type="molecule type" value="Genomic_DNA"/>
</dbReference>
<evidence type="ECO:0000313" key="6">
    <source>
        <dbReference type="EMBL" id="RBQ00090.1"/>
    </source>
</evidence>
<proteinExistence type="inferred from homology"/>
<dbReference type="GO" id="GO:0005737">
    <property type="term" value="C:cytoplasm"/>
    <property type="evidence" value="ECO:0007669"/>
    <property type="project" value="TreeGrafter"/>
</dbReference>
<evidence type="ECO:0000313" key="7">
    <source>
        <dbReference type="Proteomes" id="UP000252345"/>
    </source>
</evidence>
<organism evidence="6 7">
    <name type="scientific">Bifidobacterium xylocopae</name>
    <dbReference type="NCBI Taxonomy" id="2493119"/>
    <lineage>
        <taxon>Bacteria</taxon>
        <taxon>Bacillati</taxon>
        <taxon>Actinomycetota</taxon>
        <taxon>Actinomycetes</taxon>
        <taxon>Bifidobacteriales</taxon>
        <taxon>Bifidobacteriaceae</taxon>
        <taxon>Bifidobacterium</taxon>
    </lineage>
</organism>
<dbReference type="GO" id="GO:0046872">
    <property type="term" value="F:metal ion binding"/>
    <property type="evidence" value="ECO:0007669"/>
    <property type="project" value="UniProtKB-KW"/>
</dbReference>
<feature type="binding site" evidence="5">
    <location>
        <position position="115"/>
    </location>
    <ligand>
        <name>a divalent metal cation</name>
        <dbReference type="ChEBI" id="CHEBI:60240"/>
        <label>1</label>
    </ligand>
</feature>
<evidence type="ECO:0000256" key="3">
    <source>
        <dbReference type="ARBA" id="ARBA00022112"/>
    </source>
</evidence>
<dbReference type="PANTHER" id="PTHR13799">
    <property type="entry name" value="NGG1 INTERACTING FACTOR 3"/>
    <property type="match status" value="1"/>
</dbReference>
<dbReference type="Pfam" id="PF01784">
    <property type="entry name" value="DUF34_NIF3"/>
    <property type="match status" value="1"/>
</dbReference>
<protein>
    <recommendedName>
        <fullName evidence="3">GTP cyclohydrolase 1 type 2 homolog</fullName>
    </recommendedName>
</protein>
<feature type="binding site" evidence="5">
    <location>
        <position position="77"/>
    </location>
    <ligand>
        <name>a divalent metal cation</name>
        <dbReference type="ChEBI" id="CHEBI:60240"/>
        <label>1</label>
    </ligand>
</feature>
<dbReference type="Proteomes" id="UP000252345">
    <property type="component" value="Unassembled WGS sequence"/>
</dbReference>
<comment type="caution">
    <text evidence="6">The sequence shown here is derived from an EMBL/GenBank/DDBJ whole genome shotgun (WGS) entry which is preliminary data.</text>
</comment>
<evidence type="ECO:0000256" key="2">
    <source>
        <dbReference type="ARBA" id="ARBA00011643"/>
    </source>
</evidence>
<feature type="binding site" evidence="5">
    <location>
        <position position="76"/>
    </location>
    <ligand>
        <name>a divalent metal cation</name>
        <dbReference type="ChEBI" id="CHEBI:60240"/>
        <label>1</label>
    </ligand>
</feature>
<dbReference type="InterPro" id="IPR002678">
    <property type="entry name" value="DUF34/NIF3"/>
</dbReference>
<dbReference type="SUPFAM" id="SSF102705">
    <property type="entry name" value="NIF3 (NGG1p interacting factor 3)-like"/>
    <property type="match status" value="1"/>
</dbReference>
<evidence type="ECO:0000256" key="1">
    <source>
        <dbReference type="ARBA" id="ARBA00006964"/>
    </source>
</evidence>
<dbReference type="OrthoDB" id="9795763at2"/>